<comment type="caution">
    <text evidence="2">The sequence shown here is derived from an EMBL/GenBank/DDBJ whole genome shotgun (WGS) entry which is preliminary data.</text>
</comment>
<gene>
    <name evidence="2" type="ORF">VNO78_00063</name>
</gene>
<evidence type="ECO:0000313" key="2">
    <source>
        <dbReference type="EMBL" id="KAK7409766.1"/>
    </source>
</evidence>
<keyword evidence="3" id="KW-1185">Reference proteome</keyword>
<feature type="region of interest" description="Disordered" evidence="1">
    <location>
        <begin position="29"/>
        <end position="59"/>
    </location>
</feature>
<proteinExistence type="predicted"/>
<name>A0AAN9T7E3_PSOTE</name>
<sequence>MLESNCKWREEHRASMHLLQRAHNSSFGFEEKPKGINGGMKWQNYGAQSQNERSSTAKQEVLNKKGFLWRGESVSSEER</sequence>
<dbReference type="Proteomes" id="UP001386955">
    <property type="component" value="Unassembled WGS sequence"/>
</dbReference>
<organism evidence="2 3">
    <name type="scientific">Psophocarpus tetragonolobus</name>
    <name type="common">Winged bean</name>
    <name type="synonym">Dolichos tetragonolobus</name>
    <dbReference type="NCBI Taxonomy" id="3891"/>
    <lineage>
        <taxon>Eukaryota</taxon>
        <taxon>Viridiplantae</taxon>
        <taxon>Streptophyta</taxon>
        <taxon>Embryophyta</taxon>
        <taxon>Tracheophyta</taxon>
        <taxon>Spermatophyta</taxon>
        <taxon>Magnoliopsida</taxon>
        <taxon>eudicotyledons</taxon>
        <taxon>Gunneridae</taxon>
        <taxon>Pentapetalae</taxon>
        <taxon>rosids</taxon>
        <taxon>fabids</taxon>
        <taxon>Fabales</taxon>
        <taxon>Fabaceae</taxon>
        <taxon>Papilionoideae</taxon>
        <taxon>50 kb inversion clade</taxon>
        <taxon>NPAAA clade</taxon>
        <taxon>indigoferoid/millettioid clade</taxon>
        <taxon>Phaseoleae</taxon>
        <taxon>Psophocarpus</taxon>
    </lineage>
</organism>
<reference evidence="2 3" key="1">
    <citation type="submission" date="2024-01" db="EMBL/GenBank/DDBJ databases">
        <title>The genomes of 5 underutilized Papilionoideae crops provide insights into root nodulation and disease resistanc.</title>
        <authorList>
            <person name="Jiang F."/>
        </authorList>
    </citation>
    <scope>NUCLEOTIDE SEQUENCE [LARGE SCALE GENOMIC DNA]</scope>
    <source>
        <strain evidence="2">DUOXIRENSHENG_FW03</strain>
        <tissue evidence="2">Leaves</tissue>
    </source>
</reference>
<feature type="compositionally biased region" description="Polar residues" evidence="1">
    <location>
        <begin position="45"/>
        <end position="58"/>
    </location>
</feature>
<protein>
    <submittedName>
        <fullName evidence="2">Uncharacterized protein</fullName>
    </submittedName>
</protein>
<dbReference type="EMBL" id="JAYMYS010000001">
    <property type="protein sequence ID" value="KAK7409766.1"/>
    <property type="molecule type" value="Genomic_DNA"/>
</dbReference>
<dbReference type="AlphaFoldDB" id="A0AAN9T7E3"/>
<evidence type="ECO:0000313" key="3">
    <source>
        <dbReference type="Proteomes" id="UP001386955"/>
    </source>
</evidence>
<accession>A0AAN9T7E3</accession>
<evidence type="ECO:0000256" key="1">
    <source>
        <dbReference type="SAM" id="MobiDB-lite"/>
    </source>
</evidence>